<evidence type="ECO:0000313" key="1">
    <source>
        <dbReference type="Proteomes" id="UP000887576"/>
    </source>
</evidence>
<dbReference type="WBParaSite" id="JU765_v2.g1509.t1">
    <property type="protein sequence ID" value="JU765_v2.g1509.t1"/>
    <property type="gene ID" value="JU765_v2.g1509"/>
</dbReference>
<organism evidence="1 2">
    <name type="scientific">Panagrolaimus sp. JU765</name>
    <dbReference type="NCBI Taxonomy" id="591449"/>
    <lineage>
        <taxon>Eukaryota</taxon>
        <taxon>Metazoa</taxon>
        <taxon>Ecdysozoa</taxon>
        <taxon>Nematoda</taxon>
        <taxon>Chromadorea</taxon>
        <taxon>Rhabditida</taxon>
        <taxon>Tylenchina</taxon>
        <taxon>Panagrolaimomorpha</taxon>
        <taxon>Panagrolaimoidea</taxon>
        <taxon>Panagrolaimidae</taxon>
        <taxon>Panagrolaimus</taxon>
    </lineage>
</organism>
<accession>A0AC34QC82</accession>
<reference evidence="2" key="1">
    <citation type="submission" date="2022-11" db="UniProtKB">
        <authorList>
            <consortium name="WormBaseParasite"/>
        </authorList>
    </citation>
    <scope>IDENTIFICATION</scope>
</reference>
<name>A0AC34QC82_9BILA</name>
<evidence type="ECO:0000313" key="2">
    <source>
        <dbReference type="WBParaSite" id="JU765_v2.g1509.t1"/>
    </source>
</evidence>
<protein>
    <submittedName>
        <fullName evidence="2">Protein kinase domain-containing protein</fullName>
    </submittedName>
</protein>
<proteinExistence type="predicted"/>
<sequence length="318" mass="36251">MSSTESSVSVYSSESVASLDVRDTLRNQSINVGDKILGSGSYSKVRVGFSETLGIPVAVKQIDLRQKNEYIRRFLPRELEIVEKLKHPNVLCVYQIIRTSSYVCMVEEFAADGDLLRLIRKEKRIDECEAKFLFRQLIEGLRYLNTLSIVHRDLKCENILLDAYRNVKIGDFGFARILREDEVTTTFCGSRAYVAHEIMTSRAYSGNGVDIWGAGVILFIMLNGVMPFDDRDTKAMVAHQQKQKIPFSRKVAKPARELILSMLHPKPHHRATLSSVLKSQWMEGVRYFMRGLVEEENTCSTASLISDSALRKFKNERD</sequence>
<dbReference type="Proteomes" id="UP000887576">
    <property type="component" value="Unplaced"/>
</dbReference>